<sequence length="43" mass="4704">MNHWAFITAAYVITFAGAAALALLSWRAMRKAEAAADALRKRP</sequence>
<keyword evidence="11 12" id="KW-0472">Membrane</keyword>
<accession>A0A6G6Y7X6</accession>
<dbReference type="GO" id="GO:0005886">
    <property type="term" value="C:plasma membrane"/>
    <property type="evidence" value="ECO:0007669"/>
    <property type="project" value="UniProtKB-SubCell"/>
</dbReference>
<reference evidence="13 14" key="1">
    <citation type="submission" date="2020-02" db="EMBL/GenBank/DDBJ databases">
        <authorList>
            <person name="Zheng R.K."/>
            <person name="Sun C.M."/>
        </authorList>
    </citation>
    <scope>NUCLEOTIDE SEQUENCE [LARGE SCALE GENOMIC DNA]</scope>
    <source>
        <strain evidence="14">zrk23</strain>
    </source>
</reference>
<keyword evidence="6 12" id="KW-1003">Cell membrane</keyword>
<dbReference type="EMBL" id="CP049109">
    <property type="protein sequence ID" value="QIG80951.1"/>
    <property type="molecule type" value="Genomic_DNA"/>
</dbReference>
<dbReference type="Proteomes" id="UP000501568">
    <property type="component" value="Chromosome"/>
</dbReference>
<evidence type="ECO:0000256" key="11">
    <source>
        <dbReference type="ARBA" id="ARBA00023136"/>
    </source>
</evidence>
<dbReference type="GO" id="GO:0017004">
    <property type="term" value="P:cytochrome complex assembly"/>
    <property type="evidence" value="ECO:0007669"/>
    <property type="project" value="UniProtKB-KW"/>
</dbReference>
<evidence type="ECO:0000256" key="4">
    <source>
        <dbReference type="ARBA" id="ARBA00016461"/>
    </source>
</evidence>
<dbReference type="InterPro" id="IPR007078">
    <property type="entry name" value="Haem_export_protD_CcmD"/>
</dbReference>
<protein>
    <recommendedName>
        <fullName evidence="4 12">Heme exporter protein D</fullName>
    </recommendedName>
</protein>
<evidence type="ECO:0000256" key="12">
    <source>
        <dbReference type="RuleBase" id="RU363101"/>
    </source>
</evidence>
<evidence type="ECO:0000256" key="8">
    <source>
        <dbReference type="ARBA" id="ARBA00022692"/>
    </source>
</evidence>
<comment type="similarity">
    <text evidence="3 12">Belongs to the CcmD/CycX/HelD family.</text>
</comment>
<keyword evidence="7 12" id="KW-0997">Cell inner membrane</keyword>
<keyword evidence="8 12" id="KW-0812">Transmembrane</keyword>
<keyword evidence="9 12" id="KW-0201">Cytochrome c-type biogenesis</keyword>
<dbReference type="Pfam" id="PF04995">
    <property type="entry name" value="CcmD"/>
    <property type="match status" value="1"/>
</dbReference>
<gene>
    <name evidence="13" type="primary">ccmD</name>
    <name evidence="13" type="ORF">G5C33_14915</name>
</gene>
<evidence type="ECO:0000313" key="13">
    <source>
        <dbReference type="EMBL" id="QIG80951.1"/>
    </source>
</evidence>
<evidence type="ECO:0000256" key="9">
    <source>
        <dbReference type="ARBA" id="ARBA00022748"/>
    </source>
</evidence>
<dbReference type="GO" id="GO:0015886">
    <property type="term" value="P:heme transport"/>
    <property type="evidence" value="ECO:0007669"/>
    <property type="project" value="InterPro"/>
</dbReference>
<proteinExistence type="inferred from homology"/>
<evidence type="ECO:0000256" key="5">
    <source>
        <dbReference type="ARBA" id="ARBA00022448"/>
    </source>
</evidence>
<dbReference type="AlphaFoldDB" id="A0A6G6Y7X6"/>
<keyword evidence="5 12" id="KW-0813">Transport</keyword>
<dbReference type="KEGG" id="spzr:G5C33_14915"/>
<evidence type="ECO:0000256" key="10">
    <source>
        <dbReference type="ARBA" id="ARBA00022989"/>
    </source>
</evidence>
<keyword evidence="10 12" id="KW-1133">Transmembrane helix</keyword>
<evidence type="ECO:0000256" key="6">
    <source>
        <dbReference type="ARBA" id="ARBA00022475"/>
    </source>
</evidence>
<feature type="transmembrane region" description="Helical" evidence="12">
    <location>
        <begin position="6"/>
        <end position="26"/>
    </location>
</feature>
<name>A0A6G6Y7X6_9SPHN</name>
<evidence type="ECO:0000256" key="1">
    <source>
        <dbReference type="ARBA" id="ARBA00002442"/>
    </source>
</evidence>
<comment type="function">
    <text evidence="1 12">Required for the export of heme to the periplasm for the biogenesis of c-type cytochromes.</text>
</comment>
<evidence type="ECO:0000256" key="2">
    <source>
        <dbReference type="ARBA" id="ARBA00004377"/>
    </source>
</evidence>
<evidence type="ECO:0000256" key="3">
    <source>
        <dbReference type="ARBA" id="ARBA00008741"/>
    </source>
</evidence>
<comment type="subcellular location">
    <subcellularLocation>
        <location evidence="2 12">Cell inner membrane</location>
        <topology evidence="2 12">Single-pass membrane protein</topology>
    </subcellularLocation>
</comment>
<organism evidence="13 14">
    <name type="scientific">Stakelama tenebrarum</name>
    <dbReference type="NCBI Taxonomy" id="2711215"/>
    <lineage>
        <taxon>Bacteria</taxon>
        <taxon>Pseudomonadati</taxon>
        <taxon>Pseudomonadota</taxon>
        <taxon>Alphaproteobacteria</taxon>
        <taxon>Sphingomonadales</taxon>
        <taxon>Sphingomonadaceae</taxon>
        <taxon>Stakelama</taxon>
    </lineage>
</organism>
<keyword evidence="14" id="KW-1185">Reference proteome</keyword>
<evidence type="ECO:0000313" key="14">
    <source>
        <dbReference type="Proteomes" id="UP000501568"/>
    </source>
</evidence>
<evidence type="ECO:0000256" key="7">
    <source>
        <dbReference type="ARBA" id="ARBA00022519"/>
    </source>
</evidence>
<dbReference type="RefSeq" id="WP_165327877.1">
    <property type="nucleotide sequence ID" value="NZ_CP049109.1"/>
</dbReference>